<name>A0ABN9SRM4_9DINO</name>
<feature type="coiled-coil region" evidence="1">
    <location>
        <begin position="128"/>
        <end position="162"/>
    </location>
</feature>
<feature type="non-terminal residue" evidence="2">
    <location>
        <position position="1"/>
    </location>
</feature>
<keyword evidence="3" id="KW-1185">Reference proteome</keyword>
<dbReference type="Proteomes" id="UP001189429">
    <property type="component" value="Unassembled WGS sequence"/>
</dbReference>
<comment type="caution">
    <text evidence="2">The sequence shown here is derived from an EMBL/GenBank/DDBJ whole genome shotgun (WGS) entry which is preliminary data.</text>
</comment>
<keyword evidence="1" id="KW-0175">Coiled coil</keyword>
<evidence type="ECO:0000313" key="2">
    <source>
        <dbReference type="EMBL" id="CAK0834633.1"/>
    </source>
</evidence>
<sequence>VTLANFVEVASQVPVVGRLSLHVEPAGRRAPRGHGPAEDFTKVKDPKVDVAKAGLGVAEAAASGADQAVVELQLLMGQLKDDFPERAAVASSIAASTSAIRSQQSEARPLRQQASEAQQALDKNVRALNSLDSQIADTESRLAELKEKRAEAATQQVQLKARYLELAAKVADLPPPPQAELQGHLSNFDSVLESGDLAAIREGWAKLKTSCQSVEAADSEAFQNFLREWQQAQSEEVSSESRQRVSTFIEAAAKRARTVAATPAEAPAPRTPS</sequence>
<organism evidence="2 3">
    <name type="scientific">Prorocentrum cordatum</name>
    <dbReference type="NCBI Taxonomy" id="2364126"/>
    <lineage>
        <taxon>Eukaryota</taxon>
        <taxon>Sar</taxon>
        <taxon>Alveolata</taxon>
        <taxon>Dinophyceae</taxon>
        <taxon>Prorocentrales</taxon>
        <taxon>Prorocentraceae</taxon>
        <taxon>Prorocentrum</taxon>
    </lineage>
</organism>
<accession>A0ABN9SRM4</accession>
<evidence type="ECO:0000256" key="1">
    <source>
        <dbReference type="SAM" id="Coils"/>
    </source>
</evidence>
<protein>
    <submittedName>
        <fullName evidence="2">Uncharacterized protein</fullName>
    </submittedName>
</protein>
<dbReference type="EMBL" id="CAUYUJ010012803">
    <property type="protein sequence ID" value="CAK0834633.1"/>
    <property type="molecule type" value="Genomic_DNA"/>
</dbReference>
<reference evidence="2" key="1">
    <citation type="submission" date="2023-10" db="EMBL/GenBank/DDBJ databases">
        <authorList>
            <person name="Chen Y."/>
            <person name="Shah S."/>
            <person name="Dougan E. K."/>
            <person name="Thang M."/>
            <person name="Chan C."/>
        </authorList>
    </citation>
    <scope>NUCLEOTIDE SEQUENCE [LARGE SCALE GENOMIC DNA]</scope>
</reference>
<proteinExistence type="predicted"/>
<gene>
    <name evidence="2" type="ORF">PCOR1329_LOCUS32010</name>
</gene>
<evidence type="ECO:0000313" key="3">
    <source>
        <dbReference type="Proteomes" id="UP001189429"/>
    </source>
</evidence>